<dbReference type="GO" id="GO:0030170">
    <property type="term" value="F:pyridoxal phosphate binding"/>
    <property type="evidence" value="ECO:0007669"/>
    <property type="project" value="TreeGrafter"/>
</dbReference>
<dbReference type="InterPro" id="IPR015424">
    <property type="entry name" value="PyrdxlP-dep_Trfase"/>
</dbReference>
<comment type="caution">
    <text evidence="1">The sequence shown here is derived from an EMBL/GenBank/DDBJ whole genome shotgun (WGS) entry which is preliminary data.</text>
</comment>
<dbReference type="Pfam" id="PF01041">
    <property type="entry name" value="DegT_DnrJ_EryC1"/>
    <property type="match status" value="1"/>
</dbReference>
<dbReference type="PANTHER" id="PTHR30244">
    <property type="entry name" value="TRANSAMINASE"/>
    <property type="match status" value="1"/>
</dbReference>
<evidence type="ECO:0000313" key="1">
    <source>
        <dbReference type="EMBL" id="KKM02721.1"/>
    </source>
</evidence>
<dbReference type="CDD" id="cd00616">
    <property type="entry name" value="AHBA_syn"/>
    <property type="match status" value="1"/>
</dbReference>
<protein>
    <recommendedName>
        <fullName evidence="2">DegT/DnrJ/EryC1/StrS family aminotransferase</fullName>
    </recommendedName>
</protein>
<dbReference type="SUPFAM" id="SSF53383">
    <property type="entry name" value="PLP-dependent transferases"/>
    <property type="match status" value="1"/>
</dbReference>
<gene>
    <name evidence="1" type="ORF">LCGC14_1781610</name>
</gene>
<dbReference type="PANTHER" id="PTHR30244:SF34">
    <property type="entry name" value="DTDP-4-AMINO-4,6-DIDEOXYGALACTOSE TRANSAMINASE"/>
    <property type="match status" value="1"/>
</dbReference>
<dbReference type="AlphaFoldDB" id="A0A0F9JA59"/>
<dbReference type="InterPro" id="IPR015421">
    <property type="entry name" value="PyrdxlP-dep_Trfase_major"/>
</dbReference>
<organism evidence="1">
    <name type="scientific">marine sediment metagenome</name>
    <dbReference type="NCBI Taxonomy" id="412755"/>
    <lineage>
        <taxon>unclassified sequences</taxon>
        <taxon>metagenomes</taxon>
        <taxon>ecological metagenomes</taxon>
    </lineage>
</organism>
<accession>A0A0F9JA59</accession>
<sequence>MNSALVKYEAARRALGEAKSIDEVKDIRDKAEAMRAYARMAGDTDFLFWAIEIKLRAERRAGGMLAEMQLQGPGEYQRSYHTTVAPTLDELGITKDQSSHWQLEASVSEDEFEKWMNGHLGDEFPTSSGLLNLAKRLAAEQENGSNKTTEEKEEKGKKVKFGAPDISAKEIEAVVEVLQNRTLTNGGLVRQFEERFSEFIGGGDCVAVSSCTAAMHLSYMALGIGLGDEVICPAMTHVSTAHAISMTGAKPVFVDCHEDHGLLDPDLIPAVLTPKTKAICVVHFLGQPGYMRSLADIAREHDLKIIEDCAHALGTNHGDNHVGLIGDCGAFSFYPTKMITTCEGGMFVTKHPELAEKARSLRNFGLDRISGDVTALGWNYRMTEIQAAIGIEQLKRLPSFFVKRESNWRILRESLKNFKTFEGRDGTAPYAYQILVDDRDEMRAELLRNDVQTSIHFKTPVPHFSFYGGGSFPVAEYIAEHSITLPAHTKLEKTAMERLVSNVRKFER</sequence>
<reference evidence="1" key="1">
    <citation type="journal article" date="2015" name="Nature">
        <title>Complex archaea that bridge the gap between prokaryotes and eukaryotes.</title>
        <authorList>
            <person name="Spang A."/>
            <person name="Saw J.H."/>
            <person name="Jorgensen S.L."/>
            <person name="Zaremba-Niedzwiedzka K."/>
            <person name="Martijn J."/>
            <person name="Lind A.E."/>
            <person name="van Eijk R."/>
            <person name="Schleper C."/>
            <person name="Guy L."/>
            <person name="Ettema T.J."/>
        </authorList>
    </citation>
    <scope>NUCLEOTIDE SEQUENCE</scope>
</reference>
<evidence type="ECO:0008006" key="2">
    <source>
        <dbReference type="Google" id="ProtNLM"/>
    </source>
</evidence>
<dbReference type="GO" id="GO:0008483">
    <property type="term" value="F:transaminase activity"/>
    <property type="evidence" value="ECO:0007669"/>
    <property type="project" value="TreeGrafter"/>
</dbReference>
<dbReference type="Gene3D" id="3.40.640.10">
    <property type="entry name" value="Type I PLP-dependent aspartate aminotransferase-like (Major domain)"/>
    <property type="match status" value="1"/>
</dbReference>
<name>A0A0F9JA59_9ZZZZ</name>
<dbReference type="Gene3D" id="3.90.1150.10">
    <property type="entry name" value="Aspartate Aminotransferase, domain 1"/>
    <property type="match status" value="1"/>
</dbReference>
<dbReference type="InterPro" id="IPR015422">
    <property type="entry name" value="PyrdxlP-dep_Trfase_small"/>
</dbReference>
<dbReference type="InterPro" id="IPR000653">
    <property type="entry name" value="DegT/StrS_aminotransferase"/>
</dbReference>
<dbReference type="GO" id="GO:0000271">
    <property type="term" value="P:polysaccharide biosynthetic process"/>
    <property type="evidence" value="ECO:0007669"/>
    <property type="project" value="TreeGrafter"/>
</dbReference>
<proteinExistence type="predicted"/>
<dbReference type="EMBL" id="LAZR01016857">
    <property type="protein sequence ID" value="KKM02721.1"/>
    <property type="molecule type" value="Genomic_DNA"/>
</dbReference>